<evidence type="ECO:0000313" key="1">
    <source>
        <dbReference type="EMBL" id="TNN34848.1"/>
    </source>
</evidence>
<comment type="caution">
    <text evidence="1">The sequence shown here is derived from an EMBL/GenBank/DDBJ whole genome shotgun (WGS) entry which is preliminary data.</text>
</comment>
<dbReference type="Proteomes" id="UP000314294">
    <property type="component" value="Unassembled WGS sequence"/>
</dbReference>
<keyword evidence="2" id="KW-1185">Reference proteome</keyword>
<dbReference type="AlphaFoldDB" id="A0A4Z2F1E7"/>
<proteinExistence type="predicted"/>
<organism evidence="1 2">
    <name type="scientific">Liparis tanakae</name>
    <name type="common">Tanaka's snailfish</name>
    <dbReference type="NCBI Taxonomy" id="230148"/>
    <lineage>
        <taxon>Eukaryota</taxon>
        <taxon>Metazoa</taxon>
        <taxon>Chordata</taxon>
        <taxon>Craniata</taxon>
        <taxon>Vertebrata</taxon>
        <taxon>Euteleostomi</taxon>
        <taxon>Actinopterygii</taxon>
        <taxon>Neopterygii</taxon>
        <taxon>Teleostei</taxon>
        <taxon>Neoteleostei</taxon>
        <taxon>Acanthomorphata</taxon>
        <taxon>Eupercaria</taxon>
        <taxon>Perciformes</taxon>
        <taxon>Cottioidei</taxon>
        <taxon>Cottales</taxon>
        <taxon>Liparidae</taxon>
        <taxon>Liparis</taxon>
    </lineage>
</organism>
<gene>
    <name evidence="1" type="ORF">EYF80_054983</name>
</gene>
<name>A0A4Z2F1E7_9TELE</name>
<sequence>MYGQIRVKRYRLVQVEDGLGHVFVVSQSGHQGFWFVIVLLDQRLPGDVIFTLTATQDLHSGRVEAHVVDPPAGRVAPAVAQPLPERLVGDVQADHQVQLAQAVHLPGLGQSAGETWRETEGHWFFFSPVDTLCARSRADRLSYLCWPLCSPGGSGRWTDTAGRSFAQSSWISFLSLIPADP</sequence>
<reference evidence="1 2" key="1">
    <citation type="submission" date="2019-03" db="EMBL/GenBank/DDBJ databases">
        <title>First draft genome of Liparis tanakae, snailfish: a comprehensive survey of snailfish specific genes.</title>
        <authorList>
            <person name="Kim W."/>
            <person name="Song I."/>
            <person name="Jeong J.-H."/>
            <person name="Kim D."/>
            <person name="Kim S."/>
            <person name="Ryu S."/>
            <person name="Song J.Y."/>
            <person name="Lee S.K."/>
        </authorList>
    </citation>
    <scope>NUCLEOTIDE SEQUENCE [LARGE SCALE GENOMIC DNA]</scope>
    <source>
        <tissue evidence="1">Muscle</tissue>
    </source>
</reference>
<accession>A0A4Z2F1E7</accession>
<dbReference type="EMBL" id="SRLO01001879">
    <property type="protein sequence ID" value="TNN34848.1"/>
    <property type="molecule type" value="Genomic_DNA"/>
</dbReference>
<protein>
    <submittedName>
        <fullName evidence="1">Uncharacterized protein</fullName>
    </submittedName>
</protein>
<evidence type="ECO:0000313" key="2">
    <source>
        <dbReference type="Proteomes" id="UP000314294"/>
    </source>
</evidence>